<name>A0A8X6TD19_NEPPI</name>
<keyword evidence="2" id="KW-1185">Reference proteome</keyword>
<evidence type="ECO:0000313" key="2">
    <source>
        <dbReference type="Proteomes" id="UP000887013"/>
    </source>
</evidence>
<sequence>MYLGLRQRDVKYQQNIKRRNGLSDLRQEPPSLTISWCIGKGGSDPLLCCHRVEEILDRSIELWRCFSKSSGAVEKILKYPSRKDTVMTSQNRIRVLRRIAR</sequence>
<dbReference type="Proteomes" id="UP000887013">
    <property type="component" value="Unassembled WGS sequence"/>
</dbReference>
<dbReference type="EMBL" id="BMAW01007216">
    <property type="protein sequence ID" value="GFT02819.1"/>
    <property type="molecule type" value="Genomic_DNA"/>
</dbReference>
<gene>
    <name evidence="1" type="ORF">NPIL_542881</name>
</gene>
<reference evidence="1" key="1">
    <citation type="submission" date="2020-08" db="EMBL/GenBank/DDBJ databases">
        <title>Multicomponent nature underlies the extraordinary mechanical properties of spider dragline silk.</title>
        <authorList>
            <person name="Kono N."/>
            <person name="Nakamura H."/>
            <person name="Mori M."/>
            <person name="Yoshida Y."/>
            <person name="Ohtoshi R."/>
            <person name="Malay A.D."/>
            <person name="Moran D.A.P."/>
            <person name="Tomita M."/>
            <person name="Numata K."/>
            <person name="Arakawa K."/>
        </authorList>
    </citation>
    <scope>NUCLEOTIDE SEQUENCE</scope>
</reference>
<organism evidence="1 2">
    <name type="scientific">Nephila pilipes</name>
    <name type="common">Giant wood spider</name>
    <name type="synonym">Nephila maculata</name>
    <dbReference type="NCBI Taxonomy" id="299642"/>
    <lineage>
        <taxon>Eukaryota</taxon>
        <taxon>Metazoa</taxon>
        <taxon>Ecdysozoa</taxon>
        <taxon>Arthropoda</taxon>
        <taxon>Chelicerata</taxon>
        <taxon>Arachnida</taxon>
        <taxon>Araneae</taxon>
        <taxon>Araneomorphae</taxon>
        <taxon>Entelegynae</taxon>
        <taxon>Araneoidea</taxon>
        <taxon>Nephilidae</taxon>
        <taxon>Nephila</taxon>
    </lineage>
</organism>
<accession>A0A8X6TD19</accession>
<comment type="caution">
    <text evidence="1">The sequence shown here is derived from an EMBL/GenBank/DDBJ whole genome shotgun (WGS) entry which is preliminary data.</text>
</comment>
<proteinExistence type="predicted"/>
<evidence type="ECO:0000313" key="1">
    <source>
        <dbReference type="EMBL" id="GFT02819.1"/>
    </source>
</evidence>
<protein>
    <submittedName>
        <fullName evidence="1">Uncharacterized protein</fullName>
    </submittedName>
</protein>
<dbReference type="AlphaFoldDB" id="A0A8X6TD19"/>
<dbReference type="OrthoDB" id="10553574at2759"/>